<reference evidence="23" key="4">
    <citation type="submission" date="2025-04" db="UniProtKB">
        <authorList>
            <consortium name="RefSeq"/>
        </authorList>
    </citation>
    <scope>IDENTIFICATION</scope>
</reference>
<evidence type="ECO:0000256" key="5">
    <source>
        <dbReference type="ARBA" id="ARBA00021008"/>
    </source>
</evidence>
<dbReference type="PANTHER" id="PTHR46552:SF1">
    <property type="entry name" value="NADH-UBIQUINONE OXIDOREDUCTASE CHAIN 2"/>
    <property type="match status" value="1"/>
</dbReference>
<evidence type="ECO:0000256" key="1">
    <source>
        <dbReference type="ARBA" id="ARBA00003257"/>
    </source>
</evidence>
<dbReference type="CTD" id="4536"/>
<feature type="transmembrane region" description="Helical" evidence="18">
    <location>
        <begin position="310"/>
        <end position="329"/>
    </location>
</feature>
<comment type="function">
    <text evidence="18">Core subunit of the mitochondrial membrane respiratory chain NADH dehydrogenase (Complex I) which catalyzes electron transfer from NADH through the respiratory chain, using ubiquinone as an electron acceptor. Essential for the catalytic activity and assembly of complex I.</text>
</comment>
<evidence type="ECO:0000256" key="17">
    <source>
        <dbReference type="ARBA" id="ARBA00049551"/>
    </source>
</evidence>
<keyword evidence="10 18" id="KW-1278">Translocase</keyword>
<name>A0A1B1UUL7_SITOR</name>
<evidence type="ECO:0000313" key="23">
    <source>
        <dbReference type="RefSeq" id="YP_009271141.1"/>
    </source>
</evidence>
<dbReference type="RefSeq" id="YP_009271141.1">
    <property type="nucleotide sequence ID" value="NC_030765.1"/>
</dbReference>
<evidence type="ECO:0000256" key="11">
    <source>
        <dbReference type="ARBA" id="ARBA00022982"/>
    </source>
</evidence>
<dbReference type="GO" id="GO:0005743">
    <property type="term" value="C:mitochondrial inner membrane"/>
    <property type="evidence" value="ECO:0007669"/>
    <property type="project" value="UniProtKB-SubCell"/>
</dbReference>
<protein>
    <recommendedName>
        <fullName evidence="5 18">NADH-ubiquinone oxidoreductase chain 2</fullName>
        <ecNumber evidence="4 18">7.1.1.2</ecNumber>
    </recommendedName>
</protein>
<proteinExistence type="inferred from homology"/>
<evidence type="ECO:0000256" key="3">
    <source>
        <dbReference type="ARBA" id="ARBA00007012"/>
    </source>
</evidence>
<evidence type="ECO:0000256" key="7">
    <source>
        <dbReference type="ARBA" id="ARBA00022660"/>
    </source>
</evidence>
<evidence type="ECO:0000256" key="6">
    <source>
        <dbReference type="ARBA" id="ARBA00022448"/>
    </source>
</evidence>
<evidence type="ECO:0000313" key="22">
    <source>
        <dbReference type="Proteomes" id="UP000504635"/>
    </source>
</evidence>
<keyword evidence="9 18" id="KW-0999">Mitochondrion inner membrane</keyword>
<comment type="subcellular location">
    <subcellularLocation>
        <location evidence="2 18">Mitochondrion inner membrane</location>
        <topology evidence="2 18">Multi-pass membrane protein</topology>
    </subcellularLocation>
</comment>
<evidence type="ECO:0000256" key="16">
    <source>
        <dbReference type="ARBA" id="ARBA00023136"/>
    </source>
</evidence>
<keyword evidence="12 18" id="KW-1133">Transmembrane helix</keyword>
<feature type="transmembrane region" description="Helical" evidence="18">
    <location>
        <begin position="145"/>
        <end position="162"/>
    </location>
</feature>
<evidence type="ECO:0000256" key="10">
    <source>
        <dbReference type="ARBA" id="ARBA00022967"/>
    </source>
</evidence>
<keyword evidence="11 18" id="KW-0249">Electron transport</keyword>
<keyword evidence="13 18" id="KW-0520">NAD</keyword>
<sequence>MFKFNKIIFMIMLIMSSLISISAYSWFSMWLGLEINLLTVIPLFLKKSNKYPSESMMKYFFIQALASTLILYSILMSFNLNSTFISKFSIVLNSALLMKMGAAPFHFWFPEIIEGLNWNNTLIILTWQKLAPMIMLSYSMMNPTFICFSIIFSSIISGIQGLNQISLRKIMAYSSINHNGWMISNLLVSSDMWLFYFMIYTFISMNLIYAFKLFKINMIQQLMNILNYNKLVKISILLNFLSLGGLPPFIGFLPKWLTIYFMTEKTFLFLTNILIICTLIVLYFYLRLILSTLTFKIKESLIFSFKKMNIIFLFINSINFTGLILTSIFPI</sequence>
<keyword evidence="15 18" id="KW-0496">Mitochondrion</keyword>
<dbReference type="EMBL" id="KX641892">
    <property type="protein sequence ID" value="AQD17663.1"/>
    <property type="molecule type" value="Genomic_DNA"/>
</dbReference>
<evidence type="ECO:0000256" key="14">
    <source>
        <dbReference type="ARBA" id="ARBA00023075"/>
    </source>
</evidence>
<feature type="transmembrane region" description="Helical" evidence="18">
    <location>
        <begin position="59"/>
        <end position="78"/>
    </location>
</feature>
<dbReference type="Proteomes" id="UP000504635">
    <property type="component" value="Mitochondrion MT"/>
</dbReference>
<evidence type="ECO:0000256" key="4">
    <source>
        <dbReference type="ARBA" id="ARBA00012944"/>
    </source>
</evidence>
<reference evidence="23" key="3">
    <citation type="submission" date="2016-08" db="EMBL/GenBank/DDBJ databases">
        <authorList>
            <consortium name="NCBI Genome Project"/>
        </authorList>
    </citation>
    <scope>NUCLEOTIDE SEQUENCE</scope>
</reference>
<comment type="catalytic activity">
    <reaction evidence="17 18">
        <text>a ubiquinone + NADH + 5 H(+)(in) = a ubiquinol + NAD(+) + 4 H(+)(out)</text>
        <dbReference type="Rhea" id="RHEA:29091"/>
        <dbReference type="Rhea" id="RHEA-COMP:9565"/>
        <dbReference type="Rhea" id="RHEA-COMP:9566"/>
        <dbReference type="ChEBI" id="CHEBI:15378"/>
        <dbReference type="ChEBI" id="CHEBI:16389"/>
        <dbReference type="ChEBI" id="CHEBI:17976"/>
        <dbReference type="ChEBI" id="CHEBI:57540"/>
        <dbReference type="ChEBI" id="CHEBI:57945"/>
        <dbReference type="EC" id="7.1.1.2"/>
    </reaction>
</comment>
<accession>A0A1B1UUL7</accession>
<dbReference type="GO" id="GO:0006120">
    <property type="term" value="P:mitochondrial electron transport, NADH to ubiquinone"/>
    <property type="evidence" value="ECO:0007669"/>
    <property type="project" value="InterPro"/>
</dbReference>
<keyword evidence="16 18" id="KW-0472">Membrane</keyword>
<comment type="similarity">
    <text evidence="3 18">Belongs to the complex I subunit 2 family.</text>
</comment>
<dbReference type="InterPro" id="IPR001750">
    <property type="entry name" value="ND/Mrp_TM"/>
</dbReference>
<dbReference type="InterPro" id="IPR003917">
    <property type="entry name" value="NADH_UbQ_OxRdtase_chain2"/>
</dbReference>
<feature type="transmembrane region" description="Helical" evidence="18">
    <location>
        <begin position="266"/>
        <end position="290"/>
    </location>
</feature>
<keyword evidence="14 18" id="KW-0830">Ubiquinone</keyword>
<evidence type="ECO:0000256" key="9">
    <source>
        <dbReference type="ARBA" id="ARBA00022792"/>
    </source>
</evidence>
<dbReference type="KEGG" id="soy:28481398"/>
<evidence type="ECO:0000313" key="21">
    <source>
        <dbReference type="EMBL" id="AQD17663.1"/>
    </source>
</evidence>
<geneLocation type="mitochondrion" evidence="20 23"/>
<evidence type="ECO:0000256" key="13">
    <source>
        <dbReference type="ARBA" id="ARBA00023027"/>
    </source>
</evidence>
<dbReference type="InterPro" id="IPR050175">
    <property type="entry name" value="Complex_I_Subunit_2"/>
</dbReference>
<keyword evidence="7 18" id="KW-0679">Respiratory chain</keyword>
<dbReference type="AlphaFoldDB" id="A0A1B1UUL7"/>
<dbReference type="GeneID" id="28481398"/>
<keyword evidence="22" id="KW-1185">Reference proteome</keyword>
<feature type="transmembrane region" description="Helical" evidence="18">
    <location>
        <begin position="231"/>
        <end position="254"/>
    </location>
</feature>
<dbReference type="PRINTS" id="PR01436">
    <property type="entry name" value="NADHDHGNASE2"/>
</dbReference>
<dbReference type="Pfam" id="PF00361">
    <property type="entry name" value="Proton_antipo_M"/>
    <property type="match status" value="1"/>
</dbReference>
<dbReference type="GO" id="GO:0008137">
    <property type="term" value="F:NADH dehydrogenase (ubiquinone) activity"/>
    <property type="evidence" value="ECO:0007669"/>
    <property type="project" value="UniProtKB-EC"/>
</dbReference>
<gene>
    <name evidence="20 23" type="primary">ND2</name>
    <name evidence="23" type="ORF">BFS52_gp13</name>
</gene>
<keyword evidence="6" id="KW-0813">Transport</keyword>
<dbReference type="PANTHER" id="PTHR46552">
    <property type="entry name" value="NADH-UBIQUINONE OXIDOREDUCTASE CHAIN 2"/>
    <property type="match status" value="1"/>
</dbReference>
<dbReference type="OrthoDB" id="6776329at2759"/>
<evidence type="ECO:0000256" key="2">
    <source>
        <dbReference type="ARBA" id="ARBA00004448"/>
    </source>
</evidence>
<keyword evidence="8 18" id="KW-0812">Transmembrane</keyword>
<feature type="transmembrane region" description="Helical" evidence="18">
    <location>
        <begin position="193"/>
        <end position="211"/>
    </location>
</feature>
<evidence type="ECO:0000256" key="12">
    <source>
        <dbReference type="ARBA" id="ARBA00022989"/>
    </source>
</evidence>
<evidence type="ECO:0000256" key="18">
    <source>
        <dbReference type="RuleBase" id="RU003403"/>
    </source>
</evidence>
<reference evidence="21" key="1">
    <citation type="journal article" date="2016" name="Biochem. Syst. Ecol.">
        <title>The mitogenomes of three beetles (Coleoptera: Polyphaga: Cucujiformia): New gene rearrangement and phylogeny.</title>
        <authorList>
            <person name="Li X.-J."/>
            <person name="Ou J."/>
            <person name="Wei Z.-M."/>
            <person name="Li Y.-X."/>
            <person name="Tian Y.-F."/>
        </authorList>
    </citation>
    <scope>NUCLEOTIDE SEQUENCE</scope>
</reference>
<comment type="function">
    <text evidence="1">Core subunit of the mitochondrial membrane respiratory chain NADH dehydrogenase (Complex I) that is believed to belong to the minimal assembly required for catalysis. Complex I functions in the transfer of electrons from NADH to the respiratory chain. The immediate electron acceptor for the enzyme is believed to be ubiquinone.</text>
</comment>
<dbReference type="EMBL" id="KX373615">
    <property type="protein sequence ID" value="ANW06520.1"/>
    <property type="molecule type" value="Genomic_DNA"/>
</dbReference>
<evidence type="ECO:0000259" key="19">
    <source>
        <dbReference type="Pfam" id="PF00361"/>
    </source>
</evidence>
<evidence type="ECO:0000313" key="20">
    <source>
        <dbReference type="EMBL" id="ANW06520.1"/>
    </source>
</evidence>
<evidence type="ECO:0000256" key="8">
    <source>
        <dbReference type="ARBA" id="ARBA00022692"/>
    </source>
</evidence>
<organism evidence="20">
    <name type="scientific">Sitophilus oryzae</name>
    <name type="common">Rice weevil</name>
    <name type="synonym">Curculio oryzae</name>
    <dbReference type="NCBI Taxonomy" id="7048"/>
    <lineage>
        <taxon>Eukaryota</taxon>
        <taxon>Metazoa</taxon>
        <taxon>Ecdysozoa</taxon>
        <taxon>Arthropoda</taxon>
        <taxon>Hexapoda</taxon>
        <taxon>Insecta</taxon>
        <taxon>Pterygota</taxon>
        <taxon>Neoptera</taxon>
        <taxon>Endopterygota</taxon>
        <taxon>Coleoptera</taxon>
        <taxon>Polyphaga</taxon>
        <taxon>Cucujiformia</taxon>
        <taxon>Curculionidae</taxon>
        <taxon>Dryophthorinae</taxon>
        <taxon>Sitophilus</taxon>
    </lineage>
</organism>
<feature type="transmembrane region" description="Helical" evidence="18">
    <location>
        <begin position="7"/>
        <end position="27"/>
    </location>
</feature>
<evidence type="ECO:0000256" key="15">
    <source>
        <dbReference type="ARBA" id="ARBA00023128"/>
    </source>
</evidence>
<reference evidence="20 23" key="2">
    <citation type="submission" date="2016-06" db="EMBL/GenBank/DDBJ databases">
        <title>Analysis of full mitochondrial genomes for the maize weevil, Sitophilus zeamais and the rice weevil, Sitophilus oryzae (Coleoptera: Curculionidae).</title>
        <authorList>
            <person name="Ojo J.A."/>
            <person name="Valero C."/>
            <person name="Sun W."/>
            <person name="Coates B.S."/>
            <person name="Omoloye A.A."/>
            <person name="Pittendrigh B.R."/>
        </authorList>
    </citation>
    <scope>NUCLEOTIDE SEQUENCE</scope>
</reference>
<dbReference type="EC" id="7.1.1.2" evidence="4 18"/>
<feature type="domain" description="NADH:quinone oxidoreductase/Mrp antiporter transmembrane" evidence="19">
    <location>
        <begin position="23"/>
        <end position="277"/>
    </location>
</feature>